<comment type="caution">
    <text evidence="3">The sequence shown here is derived from an EMBL/GenBank/DDBJ whole genome shotgun (WGS) entry which is preliminary data.</text>
</comment>
<feature type="transmembrane region" description="Helical" evidence="1">
    <location>
        <begin position="254"/>
        <end position="276"/>
    </location>
</feature>
<organism evidence="3 4">
    <name type="scientific">Nonlabens dokdonensis</name>
    <dbReference type="NCBI Taxonomy" id="328515"/>
    <lineage>
        <taxon>Bacteria</taxon>
        <taxon>Pseudomonadati</taxon>
        <taxon>Bacteroidota</taxon>
        <taxon>Flavobacteriia</taxon>
        <taxon>Flavobacteriales</taxon>
        <taxon>Flavobacteriaceae</taxon>
        <taxon>Nonlabens</taxon>
    </lineage>
</organism>
<dbReference type="Pfam" id="PF01757">
    <property type="entry name" value="Acyl_transf_3"/>
    <property type="match status" value="1"/>
</dbReference>
<sequence>MGKTRRHFHTFDALRFFSFLLVFLHHIPVPSSHYASFFSKSGGVGVIFFFVLSGFLITYILLEEKSKTGKILLQKFFMRRVLRIWPLFYGMILFAFLTPYILEFFQLPFSNEGYEPNWLMSLFFLENYQMMMTNSFPNVSPLRLMWTLCIEEHFYILWGIIMYYIPIKKVPHLILGSIITASVFRIVYQHLGLPTLDLLTNLDYFAFGAIPAFLWIEKRQIINILSSIPISIKYGIAVAILALSFLLPNVSYAPLYYVAPILYGISFTSLILFTLCHKNEIKIPDNYWISKLGIFTYGLYLFHIIIVNLLLKLLDQLELGFSWHLFSIVALICTILLSMTSYYAFEKPFLRLKKYFY</sequence>
<evidence type="ECO:0000313" key="4">
    <source>
        <dbReference type="Proteomes" id="UP000248584"/>
    </source>
</evidence>
<feature type="transmembrane region" description="Helical" evidence="1">
    <location>
        <begin position="12"/>
        <end position="29"/>
    </location>
</feature>
<feature type="transmembrane region" description="Helical" evidence="1">
    <location>
        <begin position="172"/>
        <end position="192"/>
    </location>
</feature>
<gene>
    <name evidence="3" type="ORF">LX97_03433</name>
</gene>
<evidence type="ECO:0000313" key="3">
    <source>
        <dbReference type="EMBL" id="PZX36676.1"/>
    </source>
</evidence>
<feature type="transmembrane region" description="Helical" evidence="1">
    <location>
        <begin position="198"/>
        <end position="216"/>
    </location>
</feature>
<feature type="transmembrane region" description="Helical" evidence="1">
    <location>
        <begin position="144"/>
        <end position="165"/>
    </location>
</feature>
<dbReference type="InterPro" id="IPR002656">
    <property type="entry name" value="Acyl_transf_3_dom"/>
</dbReference>
<reference evidence="3 4" key="1">
    <citation type="submission" date="2018-06" db="EMBL/GenBank/DDBJ databases">
        <title>Genomic Encyclopedia of Archaeal and Bacterial Type Strains, Phase II (KMG-II): from individual species to whole genera.</title>
        <authorList>
            <person name="Goeker M."/>
        </authorList>
    </citation>
    <scope>NUCLEOTIDE SEQUENCE [LARGE SCALE GENOMIC DNA]</scope>
    <source>
        <strain evidence="3 4">DSM 17205</strain>
    </source>
</reference>
<dbReference type="InterPro" id="IPR050879">
    <property type="entry name" value="Acyltransferase_3"/>
</dbReference>
<keyword evidence="1" id="KW-0812">Transmembrane</keyword>
<feature type="transmembrane region" description="Helical" evidence="1">
    <location>
        <begin position="288"/>
        <end position="311"/>
    </location>
</feature>
<accession>A0ABX5PTT2</accession>
<keyword evidence="1" id="KW-0472">Membrane</keyword>
<dbReference type="RefSeq" id="WP_015363385.1">
    <property type="nucleotide sequence ID" value="NZ_QKZR01000009.1"/>
</dbReference>
<keyword evidence="4" id="KW-1185">Reference proteome</keyword>
<dbReference type="PANTHER" id="PTHR23028">
    <property type="entry name" value="ACETYLTRANSFERASE"/>
    <property type="match status" value="1"/>
</dbReference>
<keyword evidence="1" id="KW-1133">Transmembrane helix</keyword>
<dbReference type="EMBL" id="QKZR01000009">
    <property type="protein sequence ID" value="PZX36676.1"/>
    <property type="molecule type" value="Genomic_DNA"/>
</dbReference>
<feature type="transmembrane region" description="Helical" evidence="1">
    <location>
        <begin position="228"/>
        <end position="248"/>
    </location>
</feature>
<feature type="transmembrane region" description="Helical" evidence="1">
    <location>
        <begin position="323"/>
        <end position="345"/>
    </location>
</feature>
<feature type="transmembrane region" description="Helical" evidence="1">
    <location>
        <begin position="41"/>
        <end position="62"/>
    </location>
</feature>
<name>A0ABX5PTT2_9FLAO</name>
<feature type="transmembrane region" description="Helical" evidence="1">
    <location>
        <begin position="82"/>
        <end position="102"/>
    </location>
</feature>
<evidence type="ECO:0000256" key="1">
    <source>
        <dbReference type="SAM" id="Phobius"/>
    </source>
</evidence>
<evidence type="ECO:0000259" key="2">
    <source>
        <dbReference type="Pfam" id="PF01757"/>
    </source>
</evidence>
<dbReference type="Proteomes" id="UP000248584">
    <property type="component" value="Unassembled WGS sequence"/>
</dbReference>
<proteinExistence type="predicted"/>
<feature type="domain" description="Acyltransferase 3" evidence="2">
    <location>
        <begin position="10"/>
        <end position="341"/>
    </location>
</feature>
<protein>
    <submittedName>
        <fullName evidence="3">Peptidoglycan/LPS O-acetylase OafA/YrhL</fullName>
    </submittedName>
</protein>
<dbReference type="PANTHER" id="PTHR23028:SF53">
    <property type="entry name" value="ACYL_TRANSF_3 DOMAIN-CONTAINING PROTEIN"/>
    <property type="match status" value="1"/>
</dbReference>